<dbReference type="InterPro" id="IPR001173">
    <property type="entry name" value="Glyco_trans_2-like"/>
</dbReference>
<dbReference type="InterPro" id="IPR029044">
    <property type="entry name" value="Nucleotide-diphossugar_trans"/>
</dbReference>
<dbReference type="SUPFAM" id="SSF53448">
    <property type="entry name" value="Nucleotide-diphospho-sugar transferases"/>
    <property type="match status" value="1"/>
</dbReference>
<gene>
    <name evidence="7" type="ORF">GM418_22955</name>
</gene>
<dbReference type="Gene3D" id="3.90.550.10">
    <property type="entry name" value="Spore Coat Polysaccharide Biosynthesis Protein SpsA, Chain A"/>
    <property type="match status" value="1"/>
</dbReference>
<organism evidence="7 8">
    <name type="scientific">Maribellus comscasis</name>
    <dbReference type="NCBI Taxonomy" id="2681766"/>
    <lineage>
        <taxon>Bacteria</taxon>
        <taxon>Pseudomonadati</taxon>
        <taxon>Bacteroidota</taxon>
        <taxon>Bacteroidia</taxon>
        <taxon>Marinilabiliales</taxon>
        <taxon>Prolixibacteraceae</taxon>
        <taxon>Maribellus</taxon>
    </lineage>
</organism>
<keyword evidence="5" id="KW-0460">Magnesium</keyword>
<dbReference type="PANTHER" id="PTHR48090:SF10">
    <property type="entry name" value="GLUCOSYL-3-PHOSPHOGLYCERATE SYNTHASE"/>
    <property type="match status" value="1"/>
</dbReference>
<keyword evidence="4 7" id="KW-0808">Transferase</keyword>
<sequence length="227" mass="25724">MNDIEITAIVCAYNEEKTIEKVVATVADYFFDEVFIVSDGSTDNTDVILKRMSKYYSFQHIVLEENMGKGYAMATALQHAGGDIVVFIDADLSNLQEGHFLKLITPIKNKEADMVLGQPTETLINYRVNPFKSFTGQRCLLRKDILPIVEKMKETRFGVETLINLYFQSEGKKVKYVMLPGLIHPTKFGKTSSSKAMEEFIKEGHQIAVTALENYNLVAKTFFKKII</sequence>
<dbReference type="GO" id="GO:0016757">
    <property type="term" value="F:glycosyltransferase activity"/>
    <property type="evidence" value="ECO:0007669"/>
    <property type="project" value="UniProtKB-KW"/>
</dbReference>
<evidence type="ECO:0000259" key="6">
    <source>
        <dbReference type="Pfam" id="PF00535"/>
    </source>
</evidence>
<reference evidence="7 8" key="1">
    <citation type="submission" date="2019-11" db="EMBL/GenBank/DDBJ databases">
        <authorList>
            <person name="Zheng R.K."/>
            <person name="Sun C.M."/>
        </authorList>
    </citation>
    <scope>NUCLEOTIDE SEQUENCE [LARGE SCALE GENOMIC DNA]</scope>
    <source>
        <strain evidence="7 8">WC007</strain>
    </source>
</reference>
<feature type="domain" description="Glycosyltransferase 2-like" evidence="6">
    <location>
        <begin position="8"/>
        <end position="126"/>
    </location>
</feature>
<comment type="similarity">
    <text evidence="2">Belongs to the glycosyltransferase 2 family.</text>
</comment>
<accession>A0A6I6JTM1</accession>
<dbReference type="RefSeq" id="WP_158869550.1">
    <property type="nucleotide sequence ID" value="NZ_CP046401.1"/>
</dbReference>
<evidence type="ECO:0000256" key="1">
    <source>
        <dbReference type="ARBA" id="ARBA00001946"/>
    </source>
</evidence>
<evidence type="ECO:0000313" key="7">
    <source>
        <dbReference type="EMBL" id="QGY46416.1"/>
    </source>
</evidence>
<protein>
    <submittedName>
        <fullName evidence="7">Glycosyltransferase</fullName>
    </submittedName>
</protein>
<dbReference type="PANTHER" id="PTHR48090">
    <property type="entry name" value="UNDECAPRENYL-PHOSPHATE 4-DEOXY-4-FORMAMIDO-L-ARABINOSE TRANSFERASE-RELATED"/>
    <property type="match status" value="1"/>
</dbReference>
<evidence type="ECO:0000256" key="2">
    <source>
        <dbReference type="ARBA" id="ARBA00006739"/>
    </source>
</evidence>
<dbReference type="CDD" id="cd04179">
    <property type="entry name" value="DPM_DPG-synthase_like"/>
    <property type="match status" value="1"/>
</dbReference>
<dbReference type="Pfam" id="PF00535">
    <property type="entry name" value="Glycos_transf_2"/>
    <property type="match status" value="1"/>
</dbReference>
<evidence type="ECO:0000256" key="5">
    <source>
        <dbReference type="ARBA" id="ARBA00022842"/>
    </source>
</evidence>
<dbReference type="AlphaFoldDB" id="A0A6I6JTM1"/>
<evidence type="ECO:0000256" key="4">
    <source>
        <dbReference type="ARBA" id="ARBA00022679"/>
    </source>
</evidence>
<dbReference type="Proteomes" id="UP000428260">
    <property type="component" value="Chromosome"/>
</dbReference>
<evidence type="ECO:0000256" key="3">
    <source>
        <dbReference type="ARBA" id="ARBA00022676"/>
    </source>
</evidence>
<name>A0A6I6JTM1_9BACT</name>
<proteinExistence type="inferred from homology"/>
<comment type="cofactor">
    <cofactor evidence="1">
        <name>Mg(2+)</name>
        <dbReference type="ChEBI" id="CHEBI:18420"/>
    </cofactor>
</comment>
<evidence type="ECO:0000313" key="8">
    <source>
        <dbReference type="Proteomes" id="UP000428260"/>
    </source>
</evidence>
<dbReference type="InterPro" id="IPR050256">
    <property type="entry name" value="Glycosyltransferase_2"/>
</dbReference>
<dbReference type="KEGG" id="mcos:GM418_22955"/>
<dbReference type="EMBL" id="CP046401">
    <property type="protein sequence ID" value="QGY46416.1"/>
    <property type="molecule type" value="Genomic_DNA"/>
</dbReference>
<keyword evidence="3" id="KW-0328">Glycosyltransferase</keyword>
<keyword evidence="8" id="KW-1185">Reference proteome</keyword>